<keyword evidence="2" id="KW-0732">Signal</keyword>
<feature type="signal peptide" evidence="2">
    <location>
        <begin position="1"/>
        <end position="22"/>
    </location>
</feature>
<dbReference type="EMBL" id="CP136890">
    <property type="protein sequence ID" value="WOK91457.1"/>
    <property type="molecule type" value="Genomic_DNA"/>
</dbReference>
<feature type="chain" id="PRO_5042829806" description="Malectin-like domain-containing protein" evidence="2">
    <location>
        <begin position="23"/>
        <end position="227"/>
    </location>
</feature>
<evidence type="ECO:0000313" key="5">
    <source>
        <dbReference type="Proteomes" id="UP001327560"/>
    </source>
</evidence>
<dbReference type="InterPro" id="IPR024788">
    <property type="entry name" value="Malectin-like_Carb-bd_dom"/>
</dbReference>
<dbReference type="Pfam" id="PF12819">
    <property type="entry name" value="Malectin_like"/>
    <property type="match status" value="1"/>
</dbReference>
<dbReference type="AlphaFoldDB" id="A0AAQ3JM47"/>
<keyword evidence="5" id="KW-1185">Reference proteome</keyword>
<proteinExistence type="predicted"/>
<evidence type="ECO:0000256" key="1">
    <source>
        <dbReference type="ARBA" id="ARBA00004167"/>
    </source>
</evidence>
<comment type="subcellular location">
    <subcellularLocation>
        <location evidence="1">Membrane</location>
        <topology evidence="1">Single-pass membrane protein</topology>
    </subcellularLocation>
</comment>
<protein>
    <recommendedName>
        <fullName evidence="3">Malectin-like domain-containing protein</fullName>
    </recommendedName>
</protein>
<dbReference type="Proteomes" id="UP001327560">
    <property type="component" value="Chromosome 1"/>
</dbReference>
<name>A0AAQ3JM47_9LILI</name>
<dbReference type="PANTHER" id="PTHR45631:SF204">
    <property type="entry name" value="OS01G0810800 PROTEIN"/>
    <property type="match status" value="1"/>
</dbReference>
<gene>
    <name evidence="4" type="ORF">Cni_G00148</name>
</gene>
<dbReference type="GO" id="GO:0016020">
    <property type="term" value="C:membrane"/>
    <property type="evidence" value="ECO:0007669"/>
    <property type="project" value="UniProtKB-SubCell"/>
</dbReference>
<reference evidence="4 5" key="1">
    <citation type="submission" date="2023-10" db="EMBL/GenBank/DDBJ databases">
        <title>Chromosome-scale genome assembly provides insights into flower coloration mechanisms of Canna indica.</title>
        <authorList>
            <person name="Li C."/>
        </authorList>
    </citation>
    <scope>NUCLEOTIDE SEQUENCE [LARGE SCALE GENOMIC DNA]</scope>
    <source>
        <tissue evidence="4">Flower</tissue>
    </source>
</reference>
<evidence type="ECO:0000256" key="2">
    <source>
        <dbReference type="SAM" id="SignalP"/>
    </source>
</evidence>
<dbReference type="PANTHER" id="PTHR45631">
    <property type="entry name" value="OS07G0107800 PROTEIN-RELATED"/>
    <property type="match status" value="1"/>
</dbReference>
<evidence type="ECO:0000313" key="4">
    <source>
        <dbReference type="EMBL" id="WOK91457.1"/>
    </source>
</evidence>
<organism evidence="4 5">
    <name type="scientific">Canna indica</name>
    <name type="common">Indian-shot</name>
    <dbReference type="NCBI Taxonomy" id="4628"/>
    <lineage>
        <taxon>Eukaryota</taxon>
        <taxon>Viridiplantae</taxon>
        <taxon>Streptophyta</taxon>
        <taxon>Embryophyta</taxon>
        <taxon>Tracheophyta</taxon>
        <taxon>Spermatophyta</taxon>
        <taxon>Magnoliopsida</taxon>
        <taxon>Liliopsida</taxon>
        <taxon>Zingiberales</taxon>
        <taxon>Cannaceae</taxon>
        <taxon>Canna</taxon>
    </lineage>
</organism>
<sequence length="227" mass="25525">MAFWFFVLVSGMDIIVFNTVHAEQLPTTEEFISIDCGIASNANYSDSDTLIEYVSDDQFIETGVNFNLSSSSSSYRGPIIYQTYSFSSYITQMVTLRSFPDALRSCYVLKPVTRYKKYTVRAQFLYGNYDGKNSSSIMFDLHIDVNFWQTVNVTESTALYLYEVIVVALGDSVSVCLINTGSGTPFISVLELRPLQDDMYPAANTTQYLVNFFRLNVGPDLGSSPLR</sequence>
<accession>A0AAQ3JM47</accession>
<evidence type="ECO:0000259" key="3">
    <source>
        <dbReference type="Pfam" id="PF12819"/>
    </source>
</evidence>
<feature type="domain" description="Malectin-like" evidence="3">
    <location>
        <begin position="34"/>
        <end position="219"/>
    </location>
</feature>